<name>A0A8H7CEF9_9AGAR</name>
<dbReference type="InterPro" id="IPR032466">
    <property type="entry name" value="Metal_Hydrolase"/>
</dbReference>
<keyword evidence="5" id="KW-1185">Reference proteome</keyword>
<dbReference type="Gene3D" id="3.10.310.70">
    <property type="match status" value="1"/>
</dbReference>
<gene>
    <name evidence="4" type="ORF">MVEN_02288300</name>
</gene>
<accession>A0A8H7CEF9</accession>
<dbReference type="EMBL" id="JACAZI010000026">
    <property type="protein sequence ID" value="KAF7334584.1"/>
    <property type="molecule type" value="Genomic_DNA"/>
</dbReference>
<keyword evidence="2" id="KW-0812">Transmembrane</keyword>
<dbReference type="GO" id="GO:0016810">
    <property type="term" value="F:hydrolase activity, acting on carbon-nitrogen (but not peptide) bonds"/>
    <property type="evidence" value="ECO:0007669"/>
    <property type="project" value="InterPro"/>
</dbReference>
<protein>
    <submittedName>
        <fullName evidence="4">Amidohydro-3 domain-containing protein</fullName>
    </submittedName>
</protein>
<evidence type="ECO:0000256" key="2">
    <source>
        <dbReference type="SAM" id="Phobius"/>
    </source>
</evidence>
<organism evidence="4 5">
    <name type="scientific">Mycena venus</name>
    <dbReference type="NCBI Taxonomy" id="2733690"/>
    <lineage>
        <taxon>Eukaryota</taxon>
        <taxon>Fungi</taxon>
        <taxon>Dikarya</taxon>
        <taxon>Basidiomycota</taxon>
        <taxon>Agaricomycotina</taxon>
        <taxon>Agaricomycetes</taxon>
        <taxon>Agaricomycetidae</taxon>
        <taxon>Agaricales</taxon>
        <taxon>Marasmiineae</taxon>
        <taxon>Mycenaceae</taxon>
        <taxon>Mycena</taxon>
    </lineage>
</organism>
<feature type="region of interest" description="Disordered" evidence="1">
    <location>
        <begin position="1"/>
        <end position="25"/>
    </location>
</feature>
<keyword evidence="2" id="KW-0472">Membrane</keyword>
<dbReference type="InterPro" id="IPR011059">
    <property type="entry name" value="Metal-dep_hydrolase_composite"/>
</dbReference>
<feature type="compositionally biased region" description="Polar residues" evidence="1">
    <location>
        <begin position="1"/>
        <end position="17"/>
    </location>
</feature>
<reference evidence="4" key="1">
    <citation type="submission" date="2020-05" db="EMBL/GenBank/DDBJ databases">
        <title>Mycena genomes resolve the evolution of fungal bioluminescence.</title>
        <authorList>
            <person name="Tsai I.J."/>
        </authorList>
    </citation>
    <scope>NUCLEOTIDE SEQUENCE</scope>
    <source>
        <strain evidence="4">CCC161011</strain>
    </source>
</reference>
<dbReference type="Proteomes" id="UP000620124">
    <property type="component" value="Unassembled WGS sequence"/>
</dbReference>
<sequence>MSKTTPNSKLTNGTNSEDGPGRPPATKPFPTSVAILCLSVVVSAFAIYYSGMVAPPSTPTGYYALCSHRRNIYTVDRDNTRVDCVVVNKSVIVDTGSLASTKKAHNLPIIYIPNDAIVVPGLSDSHGHLLEYGASRQLPLEGTATISETVARVREYILSNPALLNNPDTFIRGGGWDHTSWPGASWPTADDLDADSVIRGRPVVLQSKDCHALWVSRRVLELSTPFPASVDGGVILTDAGGAPTGMLLDNAQELLKIPPLTEEDLRARFTAAVNDALAYGLTSVHDAGLDPASLDFFIRQATSGTIPIRIYGMRFFDETAPYWGNTSTPLVGAANGRLTARSVKIFADGALRTGGSALYEPYTDNPSTNGFMKLHPEVLFEFIPRFLRDGWQVNVHAIGDRANGIVLDAFEASLQGVNVTALRPRLEHAQLMTKADMQRLGRLGGMIHTHILPVILCSNPPSFKVIASVQPTHAISDMWYAQDRLGPERVKGLYAFRSLIESGARITLGSDFPVETMNPLASFYAAITRVSVAGDSPHGPGGWFPEERLTREEALRGMTIDPAYASFTESALGSLERGKRADFTVLSRDIMTIPALDILKVKLSSSHTAAAGLTLDQSAFEYFSPAAGPDTGGKD</sequence>
<dbReference type="Gene3D" id="3.20.20.140">
    <property type="entry name" value="Metal-dependent hydrolases"/>
    <property type="match status" value="1"/>
</dbReference>
<comment type="caution">
    <text evidence="4">The sequence shown here is derived from an EMBL/GenBank/DDBJ whole genome shotgun (WGS) entry which is preliminary data.</text>
</comment>
<evidence type="ECO:0000313" key="4">
    <source>
        <dbReference type="EMBL" id="KAF7334584.1"/>
    </source>
</evidence>
<evidence type="ECO:0000259" key="3">
    <source>
        <dbReference type="Pfam" id="PF07969"/>
    </source>
</evidence>
<dbReference type="SUPFAM" id="SSF51338">
    <property type="entry name" value="Composite domain of metallo-dependent hydrolases"/>
    <property type="match status" value="1"/>
</dbReference>
<dbReference type="SUPFAM" id="SSF51556">
    <property type="entry name" value="Metallo-dependent hydrolases"/>
    <property type="match status" value="1"/>
</dbReference>
<dbReference type="OrthoDB" id="3501663at2759"/>
<feature type="transmembrane region" description="Helical" evidence="2">
    <location>
        <begin position="29"/>
        <end position="49"/>
    </location>
</feature>
<keyword evidence="2" id="KW-1133">Transmembrane helix</keyword>
<dbReference type="Pfam" id="PF07969">
    <property type="entry name" value="Amidohydro_3"/>
    <property type="match status" value="1"/>
</dbReference>
<evidence type="ECO:0000256" key="1">
    <source>
        <dbReference type="SAM" id="MobiDB-lite"/>
    </source>
</evidence>
<proteinExistence type="predicted"/>
<feature type="domain" description="Amidohydrolase 3" evidence="3">
    <location>
        <begin position="116"/>
        <end position="602"/>
    </location>
</feature>
<dbReference type="InterPro" id="IPR013108">
    <property type="entry name" value="Amidohydro_3"/>
</dbReference>
<dbReference type="CDD" id="cd01300">
    <property type="entry name" value="YtcJ_like"/>
    <property type="match status" value="1"/>
</dbReference>
<dbReference type="PANTHER" id="PTHR22642:SF2">
    <property type="entry name" value="PROTEIN LONG AFTER FAR-RED 3"/>
    <property type="match status" value="1"/>
</dbReference>
<evidence type="ECO:0000313" key="5">
    <source>
        <dbReference type="Proteomes" id="UP000620124"/>
    </source>
</evidence>
<dbReference type="InterPro" id="IPR033932">
    <property type="entry name" value="YtcJ-like"/>
</dbReference>
<dbReference type="AlphaFoldDB" id="A0A8H7CEF9"/>
<dbReference type="PANTHER" id="PTHR22642">
    <property type="entry name" value="IMIDAZOLONEPROPIONASE"/>
    <property type="match status" value="1"/>
</dbReference>
<dbReference type="Gene3D" id="2.30.40.10">
    <property type="entry name" value="Urease, subunit C, domain 1"/>
    <property type="match status" value="1"/>
</dbReference>